<proteinExistence type="inferred from homology"/>
<sequence>MRLSGLALAAAGLRLSTCLSQDADQKRLGSGHEGSRRPNIIFILTDDQDYHMDSLKYTPLIEKHITSQGTFFKRHYCTTAICCPSRVSLWTGKQAHNTNVTDVNPPYGGYPKFVSQGLNEKYLPVWLQEAGYNTYYTGKLFNAHTVLNYHSPWAAGWNGSDFLLDPFTYNYLNSSYQRNRESPVSYEGQHTVDVLATKAYGFLDEALEHPDRPFFLGIAPVAPHSNVEAHTLEGDPKDIDKAVRFTPPIPAARHAHLFPDAVVPRTPHFNPSHPSGANWVRKLHQQPPENVAFNDHFYRQRIRALQSVDELVDGLFARLEEHNLLDNTYIFYTTDNGYHIGQHRLQPGKECGFEEDIHIPLIVRGPGVSAGRVAEIVTSHVDLAPTILELAGAPSRADFDGEAIPLTEGGIERAEGNGGRHEHVTVEYWGFAATEGKLWRKDEDRIILNNTYKALRIVGEGYNFYYSVWCNNEHELYDLKTDPYQLVNLLHPDEESKVPATILGVPFTKVISRLDSLLFVLKSCKGQTCVRPWQTLHPAGNVLNLQDALSSRFDYFYETQQKKVSFTKCELGYILESEGPQFETDGLVYRHGLRWDEWV</sequence>
<dbReference type="InterPro" id="IPR012083">
    <property type="entry name" value="Arylsulfatase"/>
</dbReference>
<dbReference type="GO" id="GO:0018958">
    <property type="term" value="P:phenol-containing compound metabolic process"/>
    <property type="evidence" value="ECO:0007669"/>
    <property type="project" value="InterPro"/>
</dbReference>
<keyword evidence="3 5" id="KW-0378">Hydrolase</keyword>
<reference evidence="9" key="1">
    <citation type="submission" date="2023-06" db="EMBL/GenBank/DDBJ databases">
        <title>Genome-scale phylogeny and comparative genomics of the fungal order Sordariales.</title>
        <authorList>
            <consortium name="Lawrence Berkeley National Laboratory"/>
            <person name="Hensen N."/>
            <person name="Bonometti L."/>
            <person name="Westerberg I."/>
            <person name="Brannstrom I.O."/>
            <person name="Guillou S."/>
            <person name="Cros-Aarteil S."/>
            <person name="Calhoun S."/>
            <person name="Haridas S."/>
            <person name="Kuo A."/>
            <person name="Mondo S."/>
            <person name="Pangilinan J."/>
            <person name="Riley R."/>
            <person name="Labutti K."/>
            <person name="Andreopoulos B."/>
            <person name="Lipzen A."/>
            <person name="Chen C."/>
            <person name="Yanf M."/>
            <person name="Daum C."/>
            <person name="Ng V."/>
            <person name="Clum A."/>
            <person name="Steindorff A."/>
            <person name="Ohm R."/>
            <person name="Martin F."/>
            <person name="Silar P."/>
            <person name="Natvig D."/>
            <person name="Lalanne C."/>
            <person name="Gautier V."/>
            <person name="Ament-Velasquez S.L."/>
            <person name="Kruys A."/>
            <person name="Hutchinson M.I."/>
            <person name="Powell A.J."/>
            <person name="Barry K."/>
            <person name="Miller A.N."/>
            <person name="Grigoriev I.V."/>
            <person name="Debuchy R."/>
            <person name="Gladieux P."/>
            <person name="Thoren M.H."/>
            <person name="Johannesson H."/>
        </authorList>
    </citation>
    <scope>NUCLEOTIDE SEQUENCE</scope>
    <source>
        <strain evidence="9">SMH2532-1</strain>
    </source>
</reference>
<dbReference type="AlphaFoldDB" id="A0AA39YA65"/>
<feature type="signal peptide" evidence="7">
    <location>
        <begin position="1"/>
        <end position="20"/>
    </location>
</feature>
<keyword evidence="4" id="KW-0325">Glycoprotein</keyword>
<protein>
    <recommendedName>
        <fullName evidence="5">Arylsulfatase</fullName>
        <shortName evidence="5">AS</shortName>
        <ecNumber evidence="5">3.1.6.1</ecNumber>
    </recommendedName>
    <alternativeName>
        <fullName evidence="5">Aryl-sulfate sulphohydrolase</fullName>
    </alternativeName>
</protein>
<feature type="modified residue" description="3-oxoalanine (Cys)" evidence="6">
    <location>
        <position position="82"/>
    </location>
</feature>
<evidence type="ECO:0000256" key="7">
    <source>
        <dbReference type="SAM" id="SignalP"/>
    </source>
</evidence>
<evidence type="ECO:0000256" key="4">
    <source>
        <dbReference type="ARBA" id="ARBA00023180"/>
    </source>
</evidence>
<feature type="domain" description="Sulfatase N-terminal" evidence="8">
    <location>
        <begin position="38"/>
        <end position="393"/>
    </location>
</feature>
<dbReference type="SUPFAM" id="SSF53649">
    <property type="entry name" value="Alkaline phosphatase-like"/>
    <property type="match status" value="1"/>
</dbReference>
<dbReference type="CDD" id="cd16147">
    <property type="entry name" value="G6S"/>
    <property type="match status" value="1"/>
</dbReference>
<evidence type="ECO:0000313" key="10">
    <source>
        <dbReference type="Proteomes" id="UP001174936"/>
    </source>
</evidence>
<dbReference type="PANTHER" id="PTHR43108:SF8">
    <property type="entry name" value="SD21168P"/>
    <property type="match status" value="1"/>
</dbReference>
<comment type="PTM">
    <text evidence="6">The conversion to 3-oxoalanine (also known as C-formylglycine, FGly), of a serine or cysteine residue in prokaryotes and of a cysteine residue in eukaryotes, is critical for catalytic activity.</text>
</comment>
<name>A0AA39YA65_9PEZI</name>
<evidence type="ECO:0000256" key="6">
    <source>
        <dbReference type="PIRSR" id="PIRSR000972-50"/>
    </source>
</evidence>
<dbReference type="EMBL" id="JAULSV010000003">
    <property type="protein sequence ID" value="KAK0648883.1"/>
    <property type="molecule type" value="Genomic_DNA"/>
</dbReference>
<dbReference type="InterPro" id="IPR024607">
    <property type="entry name" value="Sulfatase_CS"/>
</dbReference>
<dbReference type="Gene3D" id="3.40.720.10">
    <property type="entry name" value="Alkaline Phosphatase, subunit A"/>
    <property type="match status" value="1"/>
</dbReference>
<evidence type="ECO:0000256" key="3">
    <source>
        <dbReference type="ARBA" id="ARBA00022801"/>
    </source>
</evidence>
<dbReference type="GO" id="GO:0005539">
    <property type="term" value="F:glycosaminoglycan binding"/>
    <property type="evidence" value="ECO:0007669"/>
    <property type="project" value="TreeGrafter"/>
</dbReference>
<evidence type="ECO:0000256" key="5">
    <source>
        <dbReference type="PIRNR" id="PIRNR000972"/>
    </source>
</evidence>
<gene>
    <name evidence="9" type="ORF">B0T16DRAFT_389043</name>
</gene>
<dbReference type="Pfam" id="PF00884">
    <property type="entry name" value="Sulfatase"/>
    <property type="match status" value="1"/>
</dbReference>
<accession>A0AA39YA65</accession>
<comment type="catalytic activity">
    <reaction evidence="5">
        <text>an aryl sulfate + H2O = a phenol + sulfate + H(+)</text>
        <dbReference type="Rhea" id="RHEA:17261"/>
        <dbReference type="ChEBI" id="CHEBI:15377"/>
        <dbReference type="ChEBI" id="CHEBI:15378"/>
        <dbReference type="ChEBI" id="CHEBI:16189"/>
        <dbReference type="ChEBI" id="CHEBI:33853"/>
        <dbReference type="ChEBI" id="CHEBI:140317"/>
        <dbReference type="EC" id="3.1.6.1"/>
    </reaction>
</comment>
<dbReference type="PROSITE" id="PS00523">
    <property type="entry name" value="SULFATASE_1"/>
    <property type="match status" value="1"/>
</dbReference>
<keyword evidence="2 7" id="KW-0732">Signal</keyword>
<feature type="chain" id="PRO_5041360171" description="Arylsulfatase" evidence="7">
    <location>
        <begin position="21"/>
        <end position="599"/>
    </location>
</feature>
<comment type="similarity">
    <text evidence="1 5">Belongs to the sulfatase family.</text>
</comment>
<dbReference type="Proteomes" id="UP001174936">
    <property type="component" value="Unassembled WGS sequence"/>
</dbReference>
<dbReference type="EC" id="3.1.6.1" evidence="5"/>
<dbReference type="PIRSF" id="PIRSF000972">
    <property type="entry name" value="Arylsulf_plant"/>
    <property type="match status" value="1"/>
</dbReference>
<dbReference type="GO" id="GO:0004065">
    <property type="term" value="F:arylsulfatase activity"/>
    <property type="evidence" value="ECO:0007669"/>
    <property type="project" value="UniProtKB-UniRule"/>
</dbReference>
<dbReference type="FunFam" id="3.40.720.10:FF:000051">
    <property type="entry name" value="Arylsulfatase"/>
    <property type="match status" value="1"/>
</dbReference>
<dbReference type="InterPro" id="IPR017850">
    <property type="entry name" value="Alkaline_phosphatase_core_sf"/>
</dbReference>
<comment type="caution">
    <text evidence="9">The sequence shown here is derived from an EMBL/GenBank/DDBJ whole genome shotgun (WGS) entry which is preliminary data.</text>
</comment>
<dbReference type="InterPro" id="IPR000917">
    <property type="entry name" value="Sulfatase_N"/>
</dbReference>
<organism evidence="9 10">
    <name type="scientific">Cercophora newfieldiana</name>
    <dbReference type="NCBI Taxonomy" id="92897"/>
    <lineage>
        <taxon>Eukaryota</taxon>
        <taxon>Fungi</taxon>
        <taxon>Dikarya</taxon>
        <taxon>Ascomycota</taxon>
        <taxon>Pezizomycotina</taxon>
        <taxon>Sordariomycetes</taxon>
        <taxon>Sordariomycetidae</taxon>
        <taxon>Sordariales</taxon>
        <taxon>Lasiosphaeriaceae</taxon>
        <taxon>Cercophora</taxon>
    </lineage>
</organism>
<evidence type="ECO:0000259" key="8">
    <source>
        <dbReference type="Pfam" id="PF00884"/>
    </source>
</evidence>
<keyword evidence="10" id="KW-1185">Reference proteome</keyword>
<evidence type="ECO:0000256" key="1">
    <source>
        <dbReference type="ARBA" id="ARBA00008779"/>
    </source>
</evidence>
<dbReference type="GO" id="GO:0008449">
    <property type="term" value="F:N-acetylglucosamine-6-sulfatase activity"/>
    <property type="evidence" value="ECO:0007669"/>
    <property type="project" value="TreeGrafter"/>
</dbReference>
<evidence type="ECO:0000313" key="9">
    <source>
        <dbReference type="EMBL" id="KAK0648883.1"/>
    </source>
</evidence>
<evidence type="ECO:0000256" key="2">
    <source>
        <dbReference type="ARBA" id="ARBA00022729"/>
    </source>
</evidence>
<dbReference type="PANTHER" id="PTHR43108">
    <property type="entry name" value="N-ACETYLGLUCOSAMINE-6-SULFATASE FAMILY MEMBER"/>
    <property type="match status" value="1"/>
</dbReference>